<dbReference type="CDD" id="cd07813">
    <property type="entry name" value="COQ10p_like"/>
    <property type="match status" value="1"/>
</dbReference>
<dbReference type="PANTHER" id="PTHR12901">
    <property type="entry name" value="SPERM PROTEIN HOMOLOG"/>
    <property type="match status" value="1"/>
</dbReference>
<keyword evidence="6" id="KW-1185">Reference proteome</keyword>
<dbReference type="GO" id="GO:0005739">
    <property type="term" value="C:mitochondrion"/>
    <property type="evidence" value="ECO:0007669"/>
    <property type="project" value="TreeGrafter"/>
</dbReference>
<dbReference type="Pfam" id="PF03364">
    <property type="entry name" value="Polyketide_cyc"/>
    <property type="match status" value="1"/>
</dbReference>
<comment type="subunit">
    <text evidence="2">Interacts with coenzyme Q.</text>
</comment>
<feature type="domain" description="Coenzyme Q-binding protein COQ10 START" evidence="4">
    <location>
        <begin position="62"/>
        <end position="189"/>
    </location>
</feature>
<dbReference type="OMA" id="IDGPFKY"/>
<dbReference type="AlphaFoldDB" id="A0A8J5X773"/>
<evidence type="ECO:0000256" key="1">
    <source>
        <dbReference type="ARBA" id="ARBA00006885"/>
    </source>
</evidence>
<comment type="caution">
    <text evidence="5">The sequence shown here is derived from an EMBL/GenBank/DDBJ whole genome shotgun (WGS) entry which is preliminary data.</text>
</comment>
<protein>
    <recommendedName>
        <fullName evidence="4">Coenzyme Q-binding protein COQ10 START domain-containing protein</fullName>
    </recommendedName>
</protein>
<reference evidence="5" key="1">
    <citation type="submission" date="2021-05" db="EMBL/GenBank/DDBJ databases">
        <title>The genome of the haptophyte Pavlova lutheri (Diacronema luteri, Pavlovales) - a model for lipid biosynthesis in eukaryotic algae.</title>
        <authorList>
            <person name="Hulatt C.J."/>
            <person name="Posewitz M.C."/>
        </authorList>
    </citation>
    <scope>NUCLEOTIDE SEQUENCE</scope>
    <source>
        <strain evidence="5">NIVA-4/92</strain>
    </source>
</reference>
<sequence length="204" mass="22751">MARILSPWRASHNALGALRHNALGALSGVSAWQRSSALRRAIFTSRTHAPVACHFADSRLLGFSPEQLFDVVADVDKYADFVPFCKSSRVLLRRPDGSFEAELAIEFFKVTERYTSRVTLDRPRHVHAAAITSKLFRTLASDWRFKPGPAPRTCLLEFRIDFAVASPLYAPIIDHVLPEVTSQQVAAFTERCTALYGQPHPFAA</sequence>
<dbReference type="Gene3D" id="3.30.530.20">
    <property type="match status" value="1"/>
</dbReference>
<evidence type="ECO:0000313" key="6">
    <source>
        <dbReference type="Proteomes" id="UP000751190"/>
    </source>
</evidence>
<dbReference type="Proteomes" id="UP000751190">
    <property type="component" value="Unassembled WGS sequence"/>
</dbReference>
<proteinExistence type="inferred from homology"/>
<gene>
    <name evidence="5" type="ORF">KFE25_002284</name>
</gene>
<comment type="function">
    <text evidence="3">Required for the function of coenzyme Q in the respiratory chain. May serve as a chaperone or may be involved in the transport of Q6 from its site of synthesis to the catalytic sites of the respiratory complexes.</text>
</comment>
<accession>A0A8J5X773</accession>
<name>A0A8J5X773_DIALT</name>
<dbReference type="GO" id="GO:0048039">
    <property type="term" value="F:ubiquinone binding"/>
    <property type="evidence" value="ECO:0007669"/>
    <property type="project" value="InterPro"/>
</dbReference>
<dbReference type="InterPro" id="IPR005031">
    <property type="entry name" value="COQ10_START"/>
</dbReference>
<dbReference type="OrthoDB" id="292693at2759"/>
<evidence type="ECO:0000256" key="2">
    <source>
        <dbReference type="ARBA" id="ARBA00011814"/>
    </source>
</evidence>
<evidence type="ECO:0000313" key="5">
    <source>
        <dbReference type="EMBL" id="KAG8457620.1"/>
    </source>
</evidence>
<evidence type="ECO:0000256" key="3">
    <source>
        <dbReference type="ARBA" id="ARBA00024947"/>
    </source>
</evidence>
<dbReference type="PANTHER" id="PTHR12901:SF10">
    <property type="entry name" value="COENZYME Q-BINDING PROTEIN COQ10, MITOCHONDRIAL"/>
    <property type="match status" value="1"/>
</dbReference>
<dbReference type="EMBL" id="JAGTXO010000066">
    <property type="protein sequence ID" value="KAG8457620.1"/>
    <property type="molecule type" value="Genomic_DNA"/>
</dbReference>
<evidence type="ECO:0000259" key="4">
    <source>
        <dbReference type="Pfam" id="PF03364"/>
    </source>
</evidence>
<dbReference type="SUPFAM" id="SSF55961">
    <property type="entry name" value="Bet v1-like"/>
    <property type="match status" value="1"/>
</dbReference>
<dbReference type="GO" id="GO:0045333">
    <property type="term" value="P:cellular respiration"/>
    <property type="evidence" value="ECO:0007669"/>
    <property type="project" value="InterPro"/>
</dbReference>
<dbReference type="InterPro" id="IPR023393">
    <property type="entry name" value="START-like_dom_sf"/>
</dbReference>
<organism evidence="5 6">
    <name type="scientific">Diacronema lutheri</name>
    <name type="common">Unicellular marine alga</name>
    <name type="synonym">Monochrysis lutheri</name>
    <dbReference type="NCBI Taxonomy" id="2081491"/>
    <lineage>
        <taxon>Eukaryota</taxon>
        <taxon>Haptista</taxon>
        <taxon>Haptophyta</taxon>
        <taxon>Pavlovophyceae</taxon>
        <taxon>Pavlovales</taxon>
        <taxon>Pavlovaceae</taxon>
        <taxon>Diacronema</taxon>
    </lineage>
</organism>
<dbReference type="InterPro" id="IPR044996">
    <property type="entry name" value="COQ10-like"/>
</dbReference>
<comment type="similarity">
    <text evidence="1">Belongs to the COQ10 family.</text>
</comment>